<comment type="similarity">
    <text evidence="2">Belongs to the 'phage' integrase family.</text>
</comment>
<evidence type="ECO:0000259" key="9">
    <source>
        <dbReference type="PROSITE" id="PS51898"/>
    </source>
</evidence>
<comment type="function">
    <text evidence="7">Site-specific tyrosine recombinase, which acts by catalyzing the cutting and rejoining of the recombining DNA molecules. The XerC-XerD complex is essential to convert dimers of the bacterial chromosome into monomers to permit their segregation at cell division. It also contributes to the segregational stability of plasmids.</text>
</comment>
<dbReference type="NCBIfam" id="TIGR02249">
    <property type="entry name" value="integrase_gron"/>
    <property type="match status" value="1"/>
</dbReference>
<accession>A0A6P1M6W8</accession>
<name>A0A6P1M6W8_9BACT</name>
<dbReference type="InterPro" id="IPR011946">
    <property type="entry name" value="Integrase_integron-type"/>
</dbReference>
<dbReference type="Gene3D" id="1.10.443.10">
    <property type="entry name" value="Intergrase catalytic core"/>
    <property type="match status" value="1"/>
</dbReference>
<dbReference type="Pfam" id="PF13495">
    <property type="entry name" value="Phage_int_SAM_4"/>
    <property type="match status" value="1"/>
</dbReference>
<dbReference type="InterPro" id="IPR011010">
    <property type="entry name" value="DNA_brk_join_enz"/>
</dbReference>
<evidence type="ECO:0000256" key="7">
    <source>
        <dbReference type="ARBA" id="ARBA00037721"/>
    </source>
</evidence>
<dbReference type="InterPro" id="IPR002104">
    <property type="entry name" value="Integrase_catalytic"/>
</dbReference>
<evidence type="ECO:0000256" key="4">
    <source>
        <dbReference type="ARBA" id="ARBA00022908"/>
    </source>
</evidence>
<organism evidence="10 11">
    <name type="scientific">Tichowtungia aerotolerans</name>
    <dbReference type="NCBI Taxonomy" id="2697043"/>
    <lineage>
        <taxon>Bacteria</taxon>
        <taxon>Pseudomonadati</taxon>
        <taxon>Kiritimatiellota</taxon>
        <taxon>Tichowtungiia</taxon>
        <taxon>Tichowtungiales</taxon>
        <taxon>Tichowtungiaceae</taxon>
        <taxon>Tichowtungia</taxon>
    </lineage>
</organism>
<evidence type="ECO:0000256" key="8">
    <source>
        <dbReference type="ARBA" id="ARBA00038613"/>
    </source>
</evidence>
<dbReference type="AlphaFoldDB" id="A0A6P1M6W8"/>
<protein>
    <submittedName>
        <fullName evidence="10">Integron integrase</fullName>
    </submittedName>
</protein>
<keyword evidence="3" id="KW-0963">Cytoplasm</keyword>
<dbReference type="InterPro" id="IPR013762">
    <property type="entry name" value="Integrase-like_cat_sf"/>
</dbReference>
<feature type="domain" description="Tyr recombinase" evidence="9">
    <location>
        <begin position="232"/>
        <end position="448"/>
    </location>
</feature>
<dbReference type="GO" id="GO:0015074">
    <property type="term" value="P:DNA integration"/>
    <property type="evidence" value="ECO:0007669"/>
    <property type="project" value="UniProtKB-KW"/>
</dbReference>
<dbReference type="GO" id="GO:0006310">
    <property type="term" value="P:DNA recombination"/>
    <property type="evidence" value="ECO:0007669"/>
    <property type="project" value="UniProtKB-KW"/>
</dbReference>
<comment type="subunit">
    <text evidence="8">Forms a cyclic heterotetrameric complex composed of two molecules of XerC and two molecules of XerD.</text>
</comment>
<evidence type="ECO:0000256" key="1">
    <source>
        <dbReference type="ARBA" id="ARBA00004496"/>
    </source>
</evidence>
<comment type="subcellular location">
    <subcellularLocation>
        <location evidence="1">Cytoplasm</location>
    </subcellularLocation>
</comment>
<dbReference type="CDD" id="cd01193">
    <property type="entry name" value="INT_IntI_C"/>
    <property type="match status" value="1"/>
</dbReference>
<evidence type="ECO:0000313" key="10">
    <source>
        <dbReference type="EMBL" id="QHI68334.1"/>
    </source>
</evidence>
<dbReference type="Pfam" id="PF00589">
    <property type="entry name" value="Phage_integrase"/>
    <property type="match status" value="1"/>
</dbReference>
<reference evidence="10 11" key="1">
    <citation type="submission" date="2020-01" db="EMBL/GenBank/DDBJ databases">
        <title>Ponticoccus aerotolerans gen. nov., sp. nov., an anaerobic bacterium and proposal of Ponticoccusceae fam. nov., Ponticoccusles ord. nov. and Ponticoccuse classis nov. in the phylum Kiritimatiellaeota.</title>
        <authorList>
            <person name="Zhou L.Y."/>
            <person name="Du Z.J."/>
        </authorList>
    </citation>
    <scope>NUCLEOTIDE SEQUENCE [LARGE SCALE GENOMIC DNA]</scope>
    <source>
        <strain evidence="10 11">S-5007</strain>
    </source>
</reference>
<evidence type="ECO:0000256" key="2">
    <source>
        <dbReference type="ARBA" id="ARBA00008857"/>
    </source>
</evidence>
<dbReference type="PANTHER" id="PTHR30349">
    <property type="entry name" value="PHAGE INTEGRASE-RELATED"/>
    <property type="match status" value="1"/>
</dbReference>
<dbReference type="FunFam" id="1.10.443.10:FF:000007">
    <property type="entry name" value="Tyrosine recombinase XerC"/>
    <property type="match status" value="1"/>
</dbReference>
<keyword evidence="4" id="KW-0229">DNA integration</keyword>
<dbReference type="PANTHER" id="PTHR30349:SF64">
    <property type="entry name" value="PROPHAGE INTEGRASE INTD-RELATED"/>
    <property type="match status" value="1"/>
</dbReference>
<dbReference type="GO" id="GO:0005737">
    <property type="term" value="C:cytoplasm"/>
    <property type="evidence" value="ECO:0007669"/>
    <property type="project" value="UniProtKB-SubCell"/>
</dbReference>
<dbReference type="Gene3D" id="1.10.150.130">
    <property type="match status" value="1"/>
</dbReference>
<evidence type="ECO:0000256" key="3">
    <source>
        <dbReference type="ARBA" id="ARBA00022490"/>
    </source>
</evidence>
<evidence type="ECO:0000313" key="11">
    <source>
        <dbReference type="Proteomes" id="UP000464954"/>
    </source>
</evidence>
<dbReference type="PROSITE" id="PS51898">
    <property type="entry name" value="TYR_RECOMBINASE"/>
    <property type="match status" value="1"/>
</dbReference>
<proteinExistence type="inferred from homology"/>
<dbReference type="InterPro" id="IPR004107">
    <property type="entry name" value="Integrase_SAM-like_N"/>
</dbReference>
<dbReference type="KEGG" id="taer:GT409_02300"/>
<dbReference type="InterPro" id="IPR010998">
    <property type="entry name" value="Integrase_recombinase_N"/>
</dbReference>
<sequence>MTRKESVFWGRYADSVNKHGLSGYAAEWTVHRAQQFVYGLEGRKLRNVDATYLDQYLNVLGRNDSLQDWQMIQAINALKILLVDVVSLDWAVTYDWDERLSACRDLEPTHPTLAREAPLMRDVHRQEACALTPAAEAQLERIKEVVRTRAMSIRTEQTYVEWARRFVDYCGGTFPEGPAKVRDFLEYLALVRKVAPSTQSQALNALVFLYGQVLKVELGDLGEYRRPARKRRLPVVLSPGEVQLLLAAMSGRNKLMASLLYGAGMRLMECIRLRVQNIDFDNGYILVVDGKGGKDRRVPLPVKLVPELKAHLTAMKAQHDADLTAGFGEVFLPESLARKYPNASKEWIWQYVFPAARLSTDPRSGRRRRHHVSEKNLQKVVKSSAVKAGIPKRVTCHTLRHSFATHLLARGSDIRTVQELLGHADVSTTMIYTHVLNRSGVSGQSPLDTL</sequence>
<dbReference type="GO" id="GO:0003677">
    <property type="term" value="F:DNA binding"/>
    <property type="evidence" value="ECO:0007669"/>
    <property type="project" value="UniProtKB-KW"/>
</dbReference>
<evidence type="ECO:0000256" key="5">
    <source>
        <dbReference type="ARBA" id="ARBA00023125"/>
    </source>
</evidence>
<gene>
    <name evidence="10" type="ORF">GT409_02300</name>
</gene>
<keyword evidence="6" id="KW-0233">DNA recombination</keyword>
<evidence type="ECO:0000256" key="6">
    <source>
        <dbReference type="ARBA" id="ARBA00023172"/>
    </source>
</evidence>
<keyword evidence="11" id="KW-1185">Reference proteome</keyword>
<dbReference type="SUPFAM" id="SSF56349">
    <property type="entry name" value="DNA breaking-rejoining enzymes"/>
    <property type="match status" value="1"/>
</dbReference>
<dbReference type="EMBL" id="CP047593">
    <property type="protein sequence ID" value="QHI68334.1"/>
    <property type="molecule type" value="Genomic_DNA"/>
</dbReference>
<dbReference type="Proteomes" id="UP000464954">
    <property type="component" value="Chromosome"/>
</dbReference>
<dbReference type="InterPro" id="IPR050090">
    <property type="entry name" value="Tyrosine_recombinase_XerCD"/>
</dbReference>
<keyword evidence="5" id="KW-0238">DNA-binding</keyword>